<evidence type="ECO:0000256" key="1">
    <source>
        <dbReference type="SAM" id="MobiDB-lite"/>
    </source>
</evidence>
<keyword evidence="2" id="KW-0732">Signal</keyword>
<evidence type="ECO:0000313" key="3">
    <source>
        <dbReference type="EMBL" id="KAK2143884.1"/>
    </source>
</evidence>
<name>A0AAD9J032_9ANNE</name>
<dbReference type="Proteomes" id="UP001208570">
    <property type="component" value="Unassembled WGS sequence"/>
</dbReference>
<comment type="caution">
    <text evidence="3">The sequence shown here is derived from an EMBL/GenBank/DDBJ whole genome shotgun (WGS) entry which is preliminary data.</text>
</comment>
<evidence type="ECO:0000256" key="2">
    <source>
        <dbReference type="SAM" id="SignalP"/>
    </source>
</evidence>
<feature type="region of interest" description="Disordered" evidence="1">
    <location>
        <begin position="62"/>
        <end position="120"/>
    </location>
</feature>
<protein>
    <submittedName>
        <fullName evidence="3">Uncharacterized protein</fullName>
    </submittedName>
</protein>
<dbReference type="AlphaFoldDB" id="A0AAD9J032"/>
<keyword evidence="4" id="KW-1185">Reference proteome</keyword>
<organism evidence="3 4">
    <name type="scientific">Paralvinella palmiformis</name>
    <dbReference type="NCBI Taxonomy" id="53620"/>
    <lineage>
        <taxon>Eukaryota</taxon>
        <taxon>Metazoa</taxon>
        <taxon>Spiralia</taxon>
        <taxon>Lophotrochozoa</taxon>
        <taxon>Annelida</taxon>
        <taxon>Polychaeta</taxon>
        <taxon>Sedentaria</taxon>
        <taxon>Canalipalpata</taxon>
        <taxon>Terebellida</taxon>
        <taxon>Terebelliformia</taxon>
        <taxon>Alvinellidae</taxon>
        <taxon>Paralvinella</taxon>
    </lineage>
</organism>
<feature type="chain" id="PRO_5042145049" evidence="2">
    <location>
        <begin position="21"/>
        <end position="120"/>
    </location>
</feature>
<reference evidence="3" key="1">
    <citation type="journal article" date="2023" name="Mol. Biol. Evol.">
        <title>Third-Generation Sequencing Reveals the Adaptive Role of the Epigenome in Three Deep-Sea Polychaetes.</title>
        <authorList>
            <person name="Perez M."/>
            <person name="Aroh O."/>
            <person name="Sun Y."/>
            <person name="Lan Y."/>
            <person name="Juniper S.K."/>
            <person name="Young C.R."/>
            <person name="Angers B."/>
            <person name="Qian P.Y."/>
        </authorList>
    </citation>
    <scope>NUCLEOTIDE SEQUENCE</scope>
    <source>
        <strain evidence="3">P08H-3</strain>
    </source>
</reference>
<evidence type="ECO:0000313" key="4">
    <source>
        <dbReference type="Proteomes" id="UP001208570"/>
    </source>
</evidence>
<dbReference type="EMBL" id="JAODUP010000804">
    <property type="protein sequence ID" value="KAK2143884.1"/>
    <property type="molecule type" value="Genomic_DNA"/>
</dbReference>
<sequence>MKLLLLSIAAVVLCMSRVECNPLKPEEEVTSTEICKIVKDGNVKTQECSEGECGTKPTVIETGKLDKKVEQLDAGVDDQNETDEGGKVEDNGNDEAKDEGEDEGSDEGDDEGDDEGTMRR</sequence>
<gene>
    <name evidence="3" type="ORF">LSH36_804g00011</name>
</gene>
<accession>A0AAD9J032</accession>
<feature type="signal peptide" evidence="2">
    <location>
        <begin position="1"/>
        <end position="20"/>
    </location>
</feature>
<proteinExistence type="predicted"/>
<feature type="compositionally biased region" description="Acidic residues" evidence="1">
    <location>
        <begin position="91"/>
        <end position="120"/>
    </location>
</feature>